<dbReference type="InterPro" id="IPR014718">
    <property type="entry name" value="GH-type_carb-bd"/>
</dbReference>
<feature type="region of interest" description="Disordered" evidence="1">
    <location>
        <begin position="283"/>
        <end position="309"/>
    </location>
</feature>
<proteinExistence type="predicted"/>
<accession>A0AAW1YSL3</accession>
<evidence type="ECO:0008006" key="4">
    <source>
        <dbReference type="Google" id="ProtNLM"/>
    </source>
</evidence>
<protein>
    <recommendedName>
        <fullName evidence="4">Protein NDH-DEPENDENT CYCLIC ELECTRON FLOW 5</fullName>
    </recommendedName>
</protein>
<feature type="compositionally biased region" description="Polar residues" evidence="1">
    <location>
        <begin position="283"/>
        <end position="295"/>
    </location>
</feature>
<name>A0AAW1YSL3_RUBAR</name>
<reference evidence="2 3" key="1">
    <citation type="journal article" date="2023" name="G3 (Bethesda)">
        <title>A chromosome-length genome assembly and annotation of blackberry (Rubus argutus, cv. 'Hillquist').</title>
        <authorList>
            <person name="Bruna T."/>
            <person name="Aryal R."/>
            <person name="Dudchenko O."/>
            <person name="Sargent D.J."/>
            <person name="Mead D."/>
            <person name="Buti M."/>
            <person name="Cavallini A."/>
            <person name="Hytonen T."/>
            <person name="Andres J."/>
            <person name="Pham M."/>
            <person name="Weisz D."/>
            <person name="Mascagni F."/>
            <person name="Usai G."/>
            <person name="Natali L."/>
            <person name="Bassil N."/>
            <person name="Fernandez G.E."/>
            <person name="Lomsadze A."/>
            <person name="Armour M."/>
            <person name="Olukolu B."/>
            <person name="Poorten T."/>
            <person name="Britton C."/>
            <person name="Davik J."/>
            <person name="Ashrafi H."/>
            <person name="Aiden E.L."/>
            <person name="Borodovsky M."/>
            <person name="Worthington M."/>
        </authorList>
    </citation>
    <scope>NUCLEOTIDE SEQUENCE [LARGE SCALE GENOMIC DNA]</scope>
    <source>
        <strain evidence="2">PI 553951</strain>
    </source>
</reference>
<evidence type="ECO:0000313" key="2">
    <source>
        <dbReference type="EMBL" id="KAK9951705.1"/>
    </source>
</evidence>
<gene>
    <name evidence="2" type="ORF">M0R45_007141</name>
</gene>
<dbReference type="GO" id="GO:0030246">
    <property type="term" value="F:carbohydrate binding"/>
    <property type="evidence" value="ECO:0007669"/>
    <property type="project" value="InterPro"/>
</dbReference>
<dbReference type="SUPFAM" id="SSF74650">
    <property type="entry name" value="Galactose mutarotase-like"/>
    <property type="match status" value="1"/>
</dbReference>
<evidence type="ECO:0000313" key="3">
    <source>
        <dbReference type="Proteomes" id="UP001457282"/>
    </source>
</evidence>
<dbReference type="GO" id="GO:0047938">
    <property type="term" value="F:glucose-6-phosphate 1-epimerase activity"/>
    <property type="evidence" value="ECO:0007669"/>
    <property type="project" value="TreeGrafter"/>
</dbReference>
<dbReference type="EMBL" id="JBEDUW010000001">
    <property type="protein sequence ID" value="KAK9951705.1"/>
    <property type="molecule type" value="Genomic_DNA"/>
</dbReference>
<dbReference type="PANTHER" id="PTHR11122">
    <property type="entry name" value="APOSPORY-ASSOCIATED PROTEIN C-RELATED"/>
    <property type="match status" value="1"/>
</dbReference>
<evidence type="ECO:0000256" key="1">
    <source>
        <dbReference type="SAM" id="MobiDB-lite"/>
    </source>
</evidence>
<sequence length="398" mass="43329">MAMSMASSPFLLSKFSPSSSHPTCLLPSCTNYKRELPLTVAAVASIPFQQPINVDYLEQEFSGHGVIFKGIGDDCVAKMSLDNGSKAILMLPSGLIASYKASMWHGGSVELLQSSVSQEEEANTGAAIQGGVSVALDCLSLSLSDTNSTCSEQVSWSPSNWALHDITGNPQESIQVELISTDSHDMVQVKYIVTLEDDVLISQIMVSNNSKTSSLQLSGCILSHLTVSSPEATYAVGLERSDFFGRLPILSSSAIIPPGYGLKSESQFSQLWNQMTSNGLLSGWGPTNQKNANQTENEEEEMEEGEEDDNYKNLTEQMCRIYTSAPRDFTIIDRGRRNSVVVGRDGFEELYMFSPGSSHEFYGKYAYICVGQSAVLKPIILGPNESWTGGQRLHNPNL</sequence>
<dbReference type="GO" id="GO:0005737">
    <property type="term" value="C:cytoplasm"/>
    <property type="evidence" value="ECO:0007669"/>
    <property type="project" value="TreeGrafter"/>
</dbReference>
<feature type="compositionally biased region" description="Acidic residues" evidence="1">
    <location>
        <begin position="296"/>
        <end position="309"/>
    </location>
</feature>
<dbReference type="GO" id="GO:0005975">
    <property type="term" value="P:carbohydrate metabolic process"/>
    <property type="evidence" value="ECO:0007669"/>
    <property type="project" value="InterPro"/>
</dbReference>
<organism evidence="2 3">
    <name type="scientific">Rubus argutus</name>
    <name type="common">Southern blackberry</name>
    <dbReference type="NCBI Taxonomy" id="59490"/>
    <lineage>
        <taxon>Eukaryota</taxon>
        <taxon>Viridiplantae</taxon>
        <taxon>Streptophyta</taxon>
        <taxon>Embryophyta</taxon>
        <taxon>Tracheophyta</taxon>
        <taxon>Spermatophyta</taxon>
        <taxon>Magnoliopsida</taxon>
        <taxon>eudicotyledons</taxon>
        <taxon>Gunneridae</taxon>
        <taxon>Pentapetalae</taxon>
        <taxon>rosids</taxon>
        <taxon>fabids</taxon>
        <taxon>Rosales</taxon>
        <taxon>Rosaceae</taxon>
        <taxon>Rosoideae</taxon>
        <taxon>Rosoideae incertae sedis</taxon>
        <taxon>Rubus</taxon>
    </lineage>
</organism>
<dbReference type="Proteomes" id="UP001457282">
    <property type="component" value="Unassembled WGS sequence"/>
</dbReference>
<comment type="caution">
    <text evidence="2">The sequence shown here is derived from an EMBL/GenBank/DDBJ whole genome shotgun (WGS) entry which is preliminary data.</text>
</comment>
<dbReference type="Gene3D" id="2.70.98.10">
    <property type="match status" value="1"/>
</dbReference>
<dbReference type="InterPro" id="IPR011013">
    <property type="entry name" value="Gal_mutarotase_sf_dom"/>
</dbReference>
<dbReference type="AlphaFoldDB" id="A0AAW1YSL3"/>
<dbReference type="PANTHER" id="PTHR11122:SF15">
    <property type="entry name" value="PROTEIN NDH-DEPENDENT CYCLIC ELECTRON FLOW 5"/>
    <property type="match status" value="1"/>
</dbReference>
<keyword evidence="3" id="KW-1185">Reference proteome</keyword>